<dbReference type="SUPFAM" id="SSF54427">
    <property type="entry name" value="NTF2-like"/>
    <property type="match status" value="1"/>
</dbReference>
<dbReference type="EMBL" id="CM000833">
    <property type="protein sequence ID" value="EET05594.1"/>
    <property type="molecule type" value="Genomic_DNA"/>
</dbReference>
<dbReference type="InterPro" id="IPR037401">
    <property type="entry name" value="SnoaL-like"/>
</dbReference>
<reference evidence="2" key="1">
    <citation type="submission" date="2009-05" db="EMBL/GenBank/DDBJ databases">
        <authorList>
            <person name="Harkins D.M."/>
            <person name="DeShazer D."/>
            <person name="Woods D.E."/>
            <person name="Brinkac L.M."/>
            <person name="Brown K.A."/>
            <person name="Hung G.C."/>
            <person name="Tuanyok A."/>
            <person name="Zhang B."/>
            <person name="Nierman W.C."/>
        </authorList>
    </citation>
    <scope>NUCLEOTIDE SEQUENCE [LARGE SCALE GENOMIC DNA]</scope>
    <source>
        <strain evidence="2">1710a</strain>
    </source>
</reference>
<dbReference type="Proteomes" id="UP000001812">
    <property type="component" value="Chromosome II"/>
</dbReference>
<evidence type="ECO:0000259" key="1">
    <source>
        <dbReference type="Pfam" id="PF12680"/>
    </source>
</evidence>
<name>A0A0E1VZI8_BURPE</name>
<feature type="domain" description="SnoaL-like" evidence="1">
    <location>
        <begin position="17"/>
        <end position="113"/>
    </location>
</feature>
<dbReference type="Gene3D" id="3.10.450.50">
    <property type="match status" value="1"/>
</dbReference>
<protein>
    <recommendedName>
        <fullName evidence="1">SnoaL-like domain-containing protein</fullName>
    </recommendedName>
</protein>
<dbReference type="HOGENOM" id="CLU_119884_2_0_4"/>
<sequence length="146" mass="15756">MTSIPAAVHPCVRQSLERWHAMVAARDMSTLADIADPNAVFRSPIAHSAYAGAAALTLAIGTVVNVFEEFTYHRQMATDDGLSVVLEFSARVGDKRLKGIDLIRFDEAGKIVEFEVMVRPASGLQALGAEMGARIGARLPEFKSNV</sequence>
<dbReference type="AlphaFoldDB" id="A0A0E1VZI8"/>
<dbReference type="RefSeq" id="WP_004528353.1">
    <property type="nucleotide sequence ID" value="NZ_CM000833.1"/>
</dbReference>
<organism evidence="2">
    <name type="scientific">Burkholderia pseudomallei 1710a</name>
    <dbReference type="NCBI Taxonomy" id="320371"/>
    <lineage>
        <taxon>Bacteria</taxon>
        <taxon>Pseudomonadati</taxon>
        <taxon>Pseudomonadota</taxon>
        <taxon>Betaproteobacteria</taxon>
        <taxon>Burkholderiales</taxon>
        <taxon>Burkholderiaceae</taxon>
        <taxon>Burkholderia</taxon>
        <taxon>pseudomallei group</taxon>
    </lineage>
</organism>
<accession>A0A0E1VZI8</accession>
<proteinExistence type="predicted"/>
<evidence type="ECO:0000313" key="2">
    <source>
        <dbReference type="EMBL" id="EET05594.1"/>
    </source>
</evidence>
<dbReference type="Pfam" id="PF12680">
    <property type="entry name" value="SnoaL_2"/>
    <property type="match status" value="1"/>
</dbReference>
<gene>
    <name evidence="2" type="ORF">BURPS1710A_A0675</name>
</gene>
<dbReference type="GeneID" id="93063274"/>
<dbReference type="InterPro" id="IPR032710">
    <property type="entry name" value="NTF2-like_dom_sf"/>
</dbReference>